<dbReference type="InterPro" id="IPR036259">
    <property type="entry name" value="MFS_trans_sf"/>
</dbReference>
<feature type="transmembrane region" description="Helical" evidence="4">
    <location>
        <begin position="214"/>
        <end position="236"/>
    </location>
</feature>
<evidence type="ECO:0000256" key="1">
    <source>
        <dbReference type="ARBA" id="ARBA00022692"/>
    </source>
</evidence>
<evidence type="ECO:0000256" key="3">
    <source>
        <dbReference type="ARBA" id="ARBA00023136"/>
    </source>
</evidence>
<feature type="transmembrane region" description="Helical" evidence="4">
    <location>
        <begin position="339"/>
        <end position="364"/>
    </location>
</feature>
<protein>
    <submittedName>
        <fullName evidence="6">Predicted arabinose efflux permease, MFS family</fullName>
    </submittedName>
</protein>
<accession>A0A1H3MH24</accession>
<keyword evidence="1 4" id="KW-0812">Transmembrane</keyword>
<dbReference type="SUPFAM" id="SSF103473">
    <property type="entry name" value="MFS general substrate transporter"/>
    <property type="match status" value="1"/>
</dbReference>
<reference evidence="6 7" key="1">
    <citation type="submission" date="2016-10" db="EMBL/GenBank/DDBJ databases">
        <authorList>
            <person name="de Groot N.N."/>
        </authorList>
    </citation>
    <scope>NUCLEOTIDE SEQUENCE [LARGE SCALE GENOMIC DNA]</scope>
    <source>
        <strain evidence="6 7">LMG 24775</strain>
    </source>
</reference>
<keyword evidence="3 4" id="KW-0472">Membrane</keyword>
<dbReference type="EMBL" id="FNPE01000007">
    <property type="protein sequence ID" value="SDY75644.1"/>
    <property type="molecule type" value="Genomic_DNA"/>
</dbReference>
<dbReference type="AlphaFoldDB" id="A0A1H3MH24"/>
<dbReference type="PANTHER" id="PTHR23539">
    <property type="entry name" value="MFS TRANSPORTER"/>
    <property type="match status" value="1"/>
</dbReference>
<evidence type="ECO:0000313" key="6">
    <source>
        <dbReference type="EMBL" id="SDY75644.1"/>
    </source>
</evidence>
<dbReference type="InterPro" id="IPR011701">
    <property type="entry name" value="MFS"/>
</dbReference>
<evidence type="ECO:0000256" key="2">
    <source>
        <dbReference type="ARBA" id="ARBA00022989"/>
    </source>
</evidence>
<feature type="domain" description="Major facilitator superfamily (MFS) profile" evidence="5">
    <location>
        <begin position="1"/>
        <end position="394"/>
    </location>
</feature>
<dbReference type="PROSITE" id="PS50850">
    <property type="entry name" value="MFS"/>
    <property type="match status" value="1"/>
</dbReference>
<proteinExistence type="predicted"/>
<feature type="transmembrane region" description="Helical" evidence="4">
    <location>
        <begin position="370"/>
        <end position="390"/>
    </location>
</feature>
<dbReference type="GO" id="GO:0022857">
    <property type="term" value="F:transmembrane transporter activity"/>
    <property type="evidence" value="ECO:0007669"/>
    <property type="project" value="InterPro"/>
</dbReference>
<dbReference type="RefSeq" id="WP_046987240.1">
    <property type="nucleotide sequence ID" value="NZ_CP141274.1"/>
</dbReference>
<evidence type="ECO:0000313" key="7">
    <source>
        <dbReference type="Proteomes" id="UP000183417"/>
    </source>
</evidence>
<gene>
    <name evidence="6" type="ORF">SAMN05421547_107257</name>
</gene>
<dbReference type="Proteomes" id="UP000183417">
    <property type="component" value="Unassembled WGS sequence"/>
</dbReference>
<feature type="transmembrane region" description="Helical" evidence="4">
    <location>
        <begin position="248"/>
        <end position="268"/>
    </location>
</feature>
<feature type="transmembrane region" description="Helical" evidence="4">
    <location>
        <begin position="100"/>
        <end position="118"/>
    </location>
</feature>
<feature type="transmembrane region" description="Helical" evidence="4">
    <location>
        <begin position="44"/>
        <end position="66"/>
    </location>
</feature>
<evidence type="ECO:0000259" key="5">
    <source>
        <dbReference type="PROSITE" id="PS50850"/>
    </source>
</evidence>
<name>A0A1H3MH24_9BURK</name>
<feature type="transmembrane region" description="Helical" evidence="4">
    <location>
        <begin position="305"/>
        <end position="327"/>
    </location>
</feature>
<dbReference type="InterPro" id="IPR020846">
    <property type="entry name" value="MFS_dom"/>
</dbReference>
<feature type="transmembrane region" description="Helical" evidence="4">
    <location>
        <begin position="280"/>
        <end position="299"/>
    </location>
</feature>
<feature type="transmembrane region" description="Helical" evidence="4">
    <location>
        <begin position="75"/>
        <end position="94"/>
    </location>
</feature>
<evidence type="ECO:0000256" key="4">
    <source>
        <dbReference type="SAM" id="Phobius"/>
    </source>
</evidence>
<dbReference type="PANTHER" id="PTHR23539:SF1">
    <property type="entry name" value="MAJOR FACILITATOR SUPERFAMILY (MFS) PROFILE DOMAIN-CONTAINING PROTEIN"/>
    <property type="match status" value="1"/>
</dbReference>
<feature type="transmembrane region" description="Helical" evidence="4">
    <location>
        <begin position="163"/>
        <end position="182"/>
    </location>
</feature>
<dbReference type="GeneID" id="94694324"/>
<organism evidence="6 7">
    <name type="scientific">Delftia lacustris</name>
    <dbReference type="NCBI Taxonomy" id="558537"/>
    <lineage>
        <taxon>Bacteria</taxon>
        <taxon>Pseudomonadati</taxon>
        <taxon>Pseudomonadota</taxon>
        <taxon>Betaproteobacteria</taxon>
        <taxon>Burkholderiales</taxon>
        <taxon>Comamonadaceae</taxon>
        <taxon>Delftia</taxon>
    </lineage>
</organism>
<keyword evidence="2 4" id="KW-1133">Transmembrane helix</keyword>
<sequence length="403" mass="41573">MHRTHHHARRWLPGLHFFLADVRDGLGPFLGVFLLAQGWRLDDIGYVMALGGITGMLATTPLGALVDASRRKRRLLAAAIALLLAGNLAIWIAPSLAVTAASQVITGVVAALIAPCLLGITLQITGHADLPRQLGINEAWNHAGNVATAALAGAMGLRWGLPSVFVLMALMGCASLACLALMRLDETPQGTPPPEQAGPCAPGLMHVLTGTPALRVLAVAMLLFHLGNAAMLPLLGQAAVARGHANPSGFTALTIIVAQLVMIPMALLAGRHAQRSGYWLLVKAALLSLPLRGLVAATWDSDWALIPVQVLDGVGAGLLGVALPGLVAQTLRGTGHVNAGLGAVMTLQGLGAAASPALAGWIAQRFGFDAAFLSLGGIAVLALALCWFGAPSEHRAARLQPKA</sequence>
<dbReference type="Pfam" id="PF07690">
    <property type="entry name" value="MFS_1"/>
    <property type="match status" value="1"/>
</dbReference>
<dbReference type="Gene3D" id="1.20.1250.20">
    <property type="entry name" value="MFS general substrate transporter like domains"/>
    <property type="match status" value="2"/>
</dbReference>